<dbReference type="RefSeq" id="XP_040789821.1">
    <property type="nucleotide sequence ID" value="XM_040936546.1"/>
</dbReference>
<dbReference type="OrthoDB" id="10512281at2759"/>
<feature type="region of interest" description="Disordered" evidence="1">
    <location>
        <begin position="46"/>
        <end position="75"/>
    </location>
</feature>
<proteinExistence type="predicted"/>
<comment type="caution">
    <text evidence="2">The sequence shown here is derived from an EMBL/GenBank/DDBJ whole genome shotgun (WGS) entry which is preliminary data.</text>
</comment>
<reference evidence="2" key="1">
    <citation type="submission" date="2020-01" db="EMBL/GenBank/DDBJ databases">
        <authorList>
            <consortium name="DOE Joint Genome Institute"/>
            <person name="Haridas S."/>
            <person name="Albert R."/>
            <person name="Binder M."/>
            <person name="Bloem J."/>
            <person name="Labutti K."/>
            <person name="Salamov A."/>
            <person name="Andreopoulos B."/>
            <person name="Baker S.E."/>
            <person name="Barry K."/>
            <person name="Bills G."/>
            <person name="Bluhm B.H."/>
            <person name="Cannon C."/>
            <person name="Castanera R."/>
            <person name="Culley D.E."/>
            <person name="Daum C."/>
            <person name="Ezra D."/>
            <person name="Gonzalez J.B."/>
            <person name="Henrissat B."/>
            <person name="Kuo A."/>
            <person name="Liang C."/>
            <person name="Lipzen A."/>
            <person name="Lutzoni F."/>
            <person name="Magnuson J."/>
            <person name="Mondo S."/>
            <person name="Nolan M."/>
            <person name="Ohm R."/>
            <person name="Pangilinan J."/>
            <person name="Park H.-J."/>
            <person name="Ramirez L."/>
            <person name="Alfaro M."/>
            <person name="Sun H."/>
            <person name="Tritt A."/>
            <person name="Yoshinaga Y."/>
            <person name="Zwiers L.-H."/>
            <person name="Turgeon B.G."/>
            <person name="Goodwin S.B."/>
            <person name="Spatafora J.W."/>
            <person name="Crous P.W."/>
            <person name="Grigoriev I.V."/>
        </authorList>
    </citation>
    <scope>NUCLEOTIDE SEQUENCE</scope>
    <source>
        <strain evidence="2">CBS 394.84</strain>
    </source>
</reference>
<name>A0A9P4GJA1_9PLEO</name>
<dbReference type="Proteomes" id="UP000800039">
    <property type="component" value="Unassembled WGS sequence"/>
</dbReference>
<evidence type="ECO:0000313" key="3">
    <source>
        <dbReference type="Proteomes" id="UP000800039"/>
    </source>
</evidence>
<dbReference type="AlphaFoldDB" id="A0A9P4GJA1"/>
<protein>
    <submittedName>
        <fullName evidence="2">Uncharacterized protein</fullName>
    </submittedName>
</protein>
<evidence type="ECO:0000256" key="1">
    <source>
        <dbReference type="SAM" id="MobiDB-lite"/>
    </source>
</evidence>
<gene>
    <name evidence="2" type="ORF">K460DRAFT_402622</name>
</gene>
<organism evidence="2 3">
    <name type="scientific">Cucurbitaria berberidis CBS 394.84</name>
    <dbReference type="NCBI Taxonomy" id="1168544"/>
    <lineage>
        <taxon>Eukaryota</taxon>
        <taxon>Fungi</taxon>
        <taxon>Dikarya</taxon>
        <taxon>Ascomycota</taxon>
        <taxon>Pezizomycotina</taxon>
        <taxon>Dothideomycetes</taxon>
        <taxon>Pleosporomycetidae</taxon>
        <taxon>Pleosporales</taxon>
        <taxon>Pleosporineae</taxon>
        <taxon>Cucurbitariaceae</taxon>
        <taxon>Cucurbitaria</taxon>
    </lineage>
</organism>
<keyword evidence="3" id="KW-1185">Reference proteome</keyword>
<accession>A0A9P4GJA1</accession>
<sequence>MPATTTSPKKAPKSQLEDFLDRAKKAKIHTEEAGSDSQAEAWEVVNEDHEKKVAEDKDEETEHGYSEQRLHGDST</sequence>
<dbReference type="EMBL" id="ML976615">
    <property type="protein sequence ID" value="KAF1847258.1"/>
    <property type="molecule type" value="Genomic_DNA"/>
</dbReference>
<evidence type="ECO:0000313" key="2">
    <source>
        <dbReference type="EMBL" id="KAF1847258.1"/>
    </source>
</evidence>
<dbReference type="GeneID" id="63853796"/>